<comment type="caution">
    <text evidence="2">The sequence shown here is derived from an EMBL/GenBank/DDBJ whole genome shotgun (WGS) entry which is preliminary data.</text>
</comment>
<reference evidence="2 3" key="1">
    <citation type="submission" date="2016-07" db="EMBL/GenBank/DDBJ databases">
        <title>Pervasive Adenine N6-methylation of Active Genes in Fungi.</title>
        <authorList>
            <consortium name="DOE Joint Genome Institute"/>
            <person name="Mondo S.J."/>
            <person name="Dannebaum R.O."/>
            <person name="Kuo R.C."/>
            <person name="Labutti K."/>
            <person name="Haridas S."/>
            <person name="Kuo A."/>
            <person name="Salamov A."/>
            <person name="Ahrendt S.R."/>
            <person name="Lipzen A."/>
            <person name="Sullivan W."/>
            <person name="Andreopoulos W.B."/>
            <person name="Clum A."/>
            <person name="Lindquist E."/>
            <person name="Daum C."/>
            <person name="Ramamoorthy G.K."/>
            <person name="Gryganskyi A."/>
            <person name="Culley D."/>
            <person name="Magnuson J.K."/>
            <person name="James T.Y."/>
            <person name="O'Malley M.A."/>
            <person name="Stajich J.E."/>
            <person name="Spatafora J.W."/>
            <person name="Visel A."/>
            <person name="Grigoriev I.V."/>
        </authorList>
    </citation>
    <scope>NUCLEOTIDE SEQUENCE [LARGE SCALE GENOMIC DNA]</scope>
    <source>
        <strain evidence="2 3">CBS 115471</strain>
    </source>
</reference>
<feature type="compositionally biased region" description="Basic residues" evidence="1">
    <location>
        <begin position="143"/>
        <end position="152"/>
    </location>
</feature>
<organism evidence="2 3">
    <name type="scientific">Clohesyomyces aquaticus</name>
    <dbReference type="NCBI Taxonomy" id="1231657"/>
    <lineage>
        <taxon>Eukaryota</taxon>
        <taxon>Fungi</taxon>
        <taxon>Dikarya</taxon>
        <taxon>Ascomycota</taxon>
        <taxon>Pezizomycotina</taxon>
        <taxon>Dothideomycetes</taxon>
        <taxon>Pleosporomycetidae</taxon>
        <taxon>Pleosporales</taxon>
        <taxon>Lindgomycetaceae</taxon>
        <taxon>Clohesyomyces</taxon>
    </lineage>
</organism>
<gene>
    <name evidence="2" type="ORF">BCR34DRAFT_157288</name>
</gene>
<evidence type="ECO:0000313" key="2">
    <source>
        <dbReference type="EMBL" id="ORX98086.1"/>
    </source>
</evidence>
<sequence>MLRCFISRRCTVCGCVCQPRGIDGRGRSGRAFRRRRMMEDRHIEDACEIRVANVWWRIGYALELAVLSNGLRPFNGVEGPRERLRTTTGGSGNARGKNDAPAFQLGSYVPTPYHWWYSRSRSLRQSVDRTRSVEGVRQVGQQRRPHLRTPRV</sequence>
<evidence type="ECO:0000256" key="1">
    <source>
        <dbReference type="SAM" id="MobiDB-lite"/>
    </source>
</evidence>
<protein>
    <submittedName>
        <fullName evidence="2">Uncharacterized protein</fullName>
    </submittedName>
</protein>
<keyword evidence="3" id="KW-1185">Reference proteome</keyword>
<dbReference type="EMBL" id="MCFA01000222">
    <property type="protein sequence ID" value="ORX98086.1"/>
    <property type="molecule type" value="Genomic_DNA"/>
</dbReference>
<evidence type="ECO:0000313" key="3">
    <source>
        <dbReference type="Proteomes" id="UP000193144"/>
    </source>
</evidence>
<feature type="region of interest" description="Disordered" evidence="1">
    <location>
        <begin position="78"/>
        <end position="101"/>
    </location>
</feature>
<feature type="region of interest" description="Disordered" evidence="1">
    <location>
        <begin position="127"/>
        <end position="152"/>
    </location>
</feature>
<dbReference type="Proteomes" id="UP000193144">
    <property type="component" value="Unassembled WGS sequence"/>
</dbReference>
<accession>A0A1Y1YK09</accession>
<name>A0A1Y1YK09_9PLEO</name>
<proteinExistence type="predicted"/>
<dbReference type="AlphaFoldDB" id="A0A1Y1YK09"/>